<organism evidence="2 3">
    <name type="scientific">Actinomyces lilanjuaniae</name>
    <dbReference type="NCBI Taxonomy" id="2321394"/>
    <lineage>
        <taxon>Bacteria</taxon>
        <taxon>Bacillati</taxon>
        <taxon>Actinomycetota</taxon>
        <taxon>Actinomycetes</taxon>
        <taxon>Actinomycetales</taxon>
        <taxon>Actinomycetaceae</taxon>
        <taxon>Actinomyces</taxon>
    </lineage>
</organism>
<dbReference type="PANTHER" id="PTHR33608">
    <property type="entry name" value="BLL2464 PROTEIN"/>
    <property type="match status" value="1"/>
</dbReference>
<evidence type="ECO:0000313" key="2">
    <source>
        <dbReference type="EMBL" id="AYD90234.1"/>
    </source>
</evidence>
<sequence length="430" mass="46107">MFLTMRTLWAMVPSIVVVVLLPRPALLAAWTGVVTLLVAADVAATPSTRHLSAQRRTARAIRLGASTTSTVTVTNSGPRAVTLSLRDAWPPSAGASKEYGDLTVPAGQHRQHVTTLTPWRRGYRQAGPLTVRSTGPLGLAGRQTSLQAEATLRVLPAFSSRRHLASRQARLREMDGRSAVITRGEGTEFDSLRGYVVGDDARSIDWRSSARRSEVVVRTWRPERDRRVLVLLSTGRTSAVRLGDEPRLDLQIEAALLLAALASHAGDRVEVAALDSAVRLQVRGESGPALMSTLANGLAPVEARLVEPNWPLMASVARSSLSQRALVVVLAALDGAGADAGMLQALSALAHQHTVVLASATDPSLEELRARRDDTEAVYTASAAEMDLIEHDAVRRYLHRAGVVVVEASGSRLAPDLADTYLDLKIAGRL</sequence>
<evidence type="ECO:0000259" key="1">
    <source>
        <dbReference type="Pfam" id="PF01882"/>
    </source>
</evidence>
<gene>
    <name evidence="2" type="ORF">D5R93_09885</name>
</gene>
<dbReference type="InterPro" id="IPR002881">
    <property type="entry name" value="DUF58"/>
</dbReference>
<proteinExistence type="predicted"/>
<name>A0ABM6Z4W2_9ACTO</name>
<protein>
    <submittedName>
        <fullName evidence="2">DUF58 domain-containing protein</fullName>
    </submittedName>
</protein>
<dbReference type="EMBL" id="CP032514">
    <property type="protein sequence ID" value="AYD90234.1"/>
    <property type="molecule type" value="Genomic_DNA"/>
</dbReference>
<feature type="domain" description="DUF58" evidence="1">
    <location>
        <begin position="192"/>
        <end position="368"/>
    </location>
</feature>
<dbReference type="RefSeq" id="WP_120204991.1">
    <property type="nucleotide sequence ID" value="NZ_CP032514.1"/>
</dbReference>
<dbReference type="Pfam" id="PF01882">
    <property type="entry name" value="DUF58"/>
    <property type="match status" value="1"/>
</dbReference>
<evidence type="ECO:0000313" key="3">
    <source>
        <dbReference type="Proteomes" id="UP000273001"/>
    </source>
</evidence>
<accession>A0ABM6Z4W2</accession>
<dbReference type="PANTHER" id="PTHR33608:SF3">
    <property type="entry name" value="SLR2013 PROTEIN"/>
    <property type="match status" value="1"/>
</dbReference>
<keyword evidence="3" id="KW-1185">Reference proteome</keyword>
<reference evidence="2 3" key="1">
    <citation type="submission" date="2018-09" db="EMBL/GenBank/DDBJ databases">
        <authorList>
            <person name="Li J."/>
        </authorList>
    </citation>
    <scope>NUCLEOTIDE SEQUENCE [LARGE SCALE GENOMIC DNA]</scope>
    <source>
        <strain evidence="2 3">2129</strain>
    </source>
</reference>
<dbReference type="Proteomes" id="UP000273001">
    <property type="component" value="Chromosome"/>
</dbReference>